<evidence type="ECO:0000259" key="10">
    <source>
        <dbReference type="Pfam" id="PF00401"/>
    </source>
</evidence>
<comment type="subcellular location">
    <subcellularLocation>
        <location evidence="8">Cell membrane</location>
        <topology evidence="8">Peripheral membrane protein</topology>
    </subcellularLocation>
    <subcellularLocation>
        <location evidence="1">Endomembrane system</location>
        <topology evidence="1">Peripheral membrane protein</topology>
    </subcellularLocation>
</comment>
<organism evidence="12 13">
    <name type="scientific">Armatimonas rosea</name>
    <dbReference type="NCBI Taxonomy" id="685828"/>
    <lineage>
        <taxon>Bacteria</taxon>
        <taxon>Bacillati</taxon>
        <taxon>Armatimonadota</taxon>
        <taxon>Armatimonadia</taxon>
        <taxon>Armatimonadales</taxon>
        <taxon>Armatimonadaceae</taxon>
        <taxon>Armatimonas</taxon>
    </lineage>
</organism>
<dbReference type="AlphaFoldDB" id="A0A7W9SUF6"/>
<sequence length="131" mass="13803">MLDIVTPEKTVLSGEVSSLQVPSVEGSLGILAGHAPLLAELGVGECVVRLADGTTRQLVVAGGFLDVSKTKVSVLASTAEFDDEIDVNRAEAALVRARELMNSSENIDRNELMASMRRAQARIRLAKGGNG</sequence>
<feature type="domain" description="ATP synthase epsilon subunit C-terminal" evidence="10">
    <location>
        <begin position="83"/>
        <end position="127"/>
    </location>
</feature>
<reference evidence="12 13" key="1">
    <citation type="submission" date="2020-08" db="EMBL/GenBank/DDBJ databases">
        <title>Genomic Encyclopedia of Type Strains, Phase IV (KMG-IV): sequencing the most valuable type-strain genomes for metagenomic binning, comparative biology and taxonomic classification.</title>
        <authorList>
            <person name="Goeker M."/>
        </authorList>
    </citation>
    <scope>NUCLEOTIDE SEQUENCE [LARGE SCALE GENOMIC DNA]</scope>
    <source>
        <strain evidence="12 13">DSM 23562</strain>
    </source>
</reference>
<dbReference type="SUPFAM" id="SSF51344">
    <property type="entry name" value="Epsilon subunit of F1F0-ATP synthase N-terminal domain"/>
    <property type="match status" value="1"/>
</dbReference>
<accession>A0A7W9SUF6</accession>
<dbReference type="GO" id="GO:0005886">
    <property type="term" value="C:plasma membrane"/>
    <property type="evidence" value="ECO:0007669"/>
    <property type="project" value="UniProtKB-SubCell"/>
</dbReference>
<evidence type="ECO:0000256" key="5">
    <source>
        <dbReference type="ARBA" id="ARBA00023136"/>
    </source>
</evidence>
<dbReference type="GO" id="GO:0046933">
    <property type="term" value="F:proton-transporting ATP synthase activity, rotational mechanism"/>
    <property type="evidence" value="ECO:0007669"/>
    <property type="project" value="UniProtKB-UniRule"/>
</dbReference>
<dbReference type="InterPro" id="IPR001469">
    <property type="entry name" value="ATP_synth_F1_dsu/esu"/>
</dbReference>
<keyword evidence="5 8" id="KW-0472">Membrane</keyword>
<evidence type="ECO:0000256" key="2">
    <source>
        <dbReference type="ARBA" id="ARBA00005712"/>
    </source>
</evidence>
<evidence type="ECO:0000259" key="11">
    <source>
        <dbReference type="Pfam" id="PF02823"/>
    </source>
</evidence>
<dbReference type="GO" id="GO:0012505">
    <property type="term" value="C:endomembrane system"/>
    <property type="evidence" value="ECO:0007669"/>
    <property type="project" value="UniProtKB-SubCell"/>
</dbReference>
<gene>
    <name evidence="8" type="primary">atpC</name>
    <name evidence="12" type="ORF">HNQ39_004255</name>
</gene>
<feature type="domain" description="ATP synthase F1 complex delta/epsilon subunit N-terminal" evidence="11">
    <location>
        <begin position="2"/>
        <end position="79"/>
    </location>
</feature>
<keyword evidence="6 8" id="KW-0139">CF(1)</keyword>
<evidence type="ECO:0000256" key="1">
    <source>
        <dbReference type="ARBA" id="ARBA00004184"/>
    </source>
</evidence>
<evidence type="ECO:0000256" key="7">
    <source>
        <dbReference type="ARBA" id="ARBA00023310"/>
    </source>
</evidence>
<keyword evidence="13" id="KW-1185">Reference proteome</keyword>
<keyword evidence="4 8" id="KW-0406">Ion transport</keyword>
<evidence type="ECO:0000256" key="4">
    <source>
        <dbReference type="ARBA" id="ARBA00023065"/>
    </source>
</evidence>
<comment type="function">
    <text evidence="8">Produces ATP from ADP in the presence of a proton gradient across the membrane.</text>
</comment>
<evidence type="ECO:0000256" key="3">
    <source>
        <dbReference type="ARBA" id="ARBA00022448"/>
    </source>
</evidence>
<dbReference type="NCBIfam" id="TIGR01216">
    <property type="entry name" value="ATP_synt_epsi"/>
    <property type="match status" value="1"/>
</dbReference>
<evidence type="ECO:0000256" key="6">
    <source>
        <dbReference type="ARBA" id="ARBA00023196"/>
    </source>
</evidence>
<dbReference type="Gene3D" id="2.60.15.10">
    <property type="entry name" value="F0F1 ATP synthase delta/epsilon subunit, N-terminal"/>
    <property type="match status" value="1"/>
</dbReference>
<name>A0A7W9SUF6_ARMRO</name>
<dbReference type="GO" id="GO:0005524">
    <property type="term" value="F:ATP binding"/>
    <property type="evidence" value="ECO:0007669"/>
    <property type="project" value="UniProtKB-UniRule"/>
</dbReference>
<dbReference type="Pfam" id="PF02823">
    <property type="entry name" value="ATP-synt_DE_N"/>
    <property type="match status" value="1"/>
</dbReference>
<comment type="subunit">
    <text evidence="8 9">F-type ATPases have 2 components, CF(1) - the catalytic core - and CF(0) - the membrane proton channel. CF(1) has five subunits: alpha(3), beta(3), gamma(1), delta(1), epsilon(1). CF(0) has three main subunits: a, b and c.</text>
</comment>
<dbReference type="HAMAP" id="MF_00530">
    <property type="entry name" value="ATP_synth_epsil_bac"/>
    <property type="match status" value="1"/>
</dbReference>
<dbReference type="InterPro" id="IPR036771">
    <property type="entry name" value="ATPsynth_dsu/esu_N"/>
</dbReference>
<dbReference type="InterPro" id="IPR020547">
    <property type="entry name" value="ATP_synth_F1_esu_C"/>
</dbReference>
<dbReference type="Pfam" id="PF00401">
    <property type="entry name" value="ATP-synt_DE"/>
    <property type="match status" value="1"/>
</dbReference>
<dbReference type="PANTHER" id="PTHR13822">
    <property type="entry name" value="ATP SYNTHASE DELTA/EPSILON CHAIN"/>
    <property type="match status" value="1"/>
</dbReference>
<dbReference type="RefSeq" id="WP_184201467.1">
    <property type="nucleotide sequence ID" value="NZ_JACHGW010000004.1"/>
</dbReference>
<evidence type="ECO:0000256" key="8">
    <source>
        <dbReference type="HAMAP-Rule" id="MF_00530"/>
    </source>
</evidence>
<evidence type="ECO:0000256" key="9">
    <source>
        <dbReference type="RuleBase" id="RU003656"/>
    </source>
</evidence>
<comment type="similarity">
    <text evidence="2 8 9">Belongs to the ATPase epsilon chain family.</text>
</comment>
<protein>
    <recommendedName>
        <fullName evidence="8">ATP synthase epsilon chain</fullName>
    </recommendedName>
    <alternativeName>
        <fullName evidence="8">ATP synthase F1 sector epsilon subunit</fullName>
    </alternativeName>
    <alternativeName>
        <fullName evidence="8">F-ATPase epsilon subunit</fullName>
    </alternativeName>
</protein>
<comment type="caution">
    <text evidence="12">The sequence shown here is derived from an EMBL/GenBank/DDBJ whole genome shotgun (WGS) entry which is preliminary data.</text>
</comment>
<keyword evidence="7 8" id="KW-0066">ATP synthesis</keyword>
<dbReference type="EMBL" id="JACHGW010000004">
    <property type="protein sequence ID" value="MBB6052434.1"/>
    <property type="molecule type" value="Genomic_DNA"/>
</dbReference>
<evidence type="ECO:0000313" key="13">
    <source>
        <dbReference type="Proteomes" id="UP000520814"/>
    </source>
</evidence>
<dbReference type="GO" id="GO:0045259">
    <property type="term" value="C:proton-transporting ATP synthase complex"/>
    <property type="evidence" value="ECO:0007669"/>
    <property type="project" value="UniProtKB-KW"/>
</dbReference>
<evidence type="ECO:0000313" key="12">
    <source>
        <dbReference type="EMBL" id="MBB6052434.1"/>
    </source>
</evidence>
<dbReference type="PANTHER" id="PTHR13822:SF10">
    <property type="entry name" value="ATP SYNTHASE EPSILON CHAIN, CHLOROPLASTIC"/>
    <property type="match status" value="1"/>
</dbReference>
<proteinExistence type="inferred from homology"/>
<keyword evidence="8" id="KW-1003">Cell membrane</keyword>
<dbReference type="InterPro" id="IPR020546">
    <property type="entry name" value="ATP_synth_F1_dsu/esu_N"/>
</dbReference>
<keyword evidence="8" id="KW-0375">Hydrogen ion transport</keyword>
<dbReference type="Gene3D" id="1.20.5.440">
    <property type="entry name" value="ATP synthase delta/epsilon subunit, C-terminal domain"/>
    <property type="match status" value="1"/>
</dbReference>
<keyword evidence="3 8" id="KW-0813">Transport</keyword>
<dbReference type="CDD" id="cd12152">
    <property type="entry name" value="F1-ATPase_delta"/>
    <property type="match status" value="1"/>
</dbReference>
<dbReference type="Proteomes" id="UP000520814">
    <property type="component" value="Unassembled WGS sequence"/>
</dbReference>